<reference evidence="4 5" key="2">
    <citation type="submission" date="2011-10" db="EMBL/GenBank/DDBJ databases">
        <title>Draft genome sequence of Candidatus Burkholderia kirkii.</title>
        <authorList>
            <person name="Carlier A.L."/>
            <person name="Eberl L."/>
        </authorList>
    </citation>
    <scope>NUCLEOTIDE SEQUENCE [LARGE SCALE GENOMIC DNA]</scope>
    <source>
        <strain evidence="4 5">UZHbot1</strain>
    </source>
</reference>
<dbReference type="EC" id="1.1.1.100" evidence="4"/>
<dbReference type="PRINTS" id="PR00081">
    <property type="entry name" value="GDHRDH"/>
</dbReference>
<dbReference type="GO" id="GO:0004316">
    <property type="term" value="F:3-oxoacyl-[acyl-carrier-protein] reductase (NADPH) activity"/>
    <property type="evidence" value="ECO:0007669"/>
    <property type="project" value="UniProtKB-EC"/>
</dbReference>
<dbReference type="EMBL" id="CAFE01000206">
    <property type="protein sequence ID" value="CCD39187.1"/>
    <property type="molecule type" value="Genomic_DNA"/>
</dbReference>
<name>G4MDF8_9BURK</name>
<dbReference type="PANTHER" id="PTHR43639">
    <property type="entry name" value="OXIDOREDUCTASE, SHORT-CHAIN DEHYDROGENASE/REDUCTASE FAMILY (AFU_ORTHOLOGUE AFUA_5G02870)"/>
    <property type="match status" value="1"/>
</dbReference>
<gene>
    <name evidence="4" type="ORF">BKIR_c43_2103</name>
</gene>
<dbReference type="FunFam" id="3.40.50.720:FF:000084">
    <property type="entry name" value="Short-chain dehydrogenase reductase"/>
    <property type="match status" value="1"/>
</dbReference>
<dbReference type="Proteomes" id="UP000003511">
    <property type="component" value="Unassembled WGS sequence"/>
</dbReference>
<keyword evidence="2 4" id="KW-0560">Oxidoreductase</keyword>
<comment type="caution">
    <text evidence="4">The sequence shown here is derived from an EMBL/GenBank/DDBJ whole genome shotgun (WGS) entry which is preliminary data.</text>
</comment>
<dbReference type="HOGENOM" id="CLU_010194_1_3_4"/>
<protein>
    <submittedName>
        <fullName evidence="4">3-oxoacyl-[acyl-carrier protein] reductase</fullName>
        <ecNumber evidence="4">1.1.1.100</ecNumber>
    </submittedName>
</protein>
<dbReference type="BioCyc" id="CBUR1055526:G10QW-819-MONOMER"/>
<reference evidence="4 5" key="1">
    <citation type="submission" date="2011-09" db="EMBL/GenBank/DDBJ databases">
        <authorList>
            <person name="Carlier A."/>
        </authorList>
    </citation>
    <scope>NUCLEOTIDE SEQUENCE [LARGE SCALE GENOMIC DNA]</scope>
    <source>
        <strain evidence="4 5">UZHbot1</strain>
    </source>
</reference>
<evidence type="ECO:0000256" key="2">
    <source>
        <dbReference type="ARBA" id="ARBA00023002"/>
    </source>
</evidence>
<dbReference type="SUPFAM" id="SSF51735">
    <property type="entry name" value="NAD(P)-binding Rossmann-fold domains"/>
    <property type="match status" value="1"/>
</dbReference>
<dbReference type="InterPro" id="IPR036291">
    <property type="entry name" value="NAD(P)-bd_dom_sf"/>
</dbReference>
<dbReference type="AlphaFoldDB" id="G4MDF8"/>
<comment type="similarity">
    <text evidence="1 3">Belongs to the short-chain dehydrogenases/reductases (SDR) family.</text>
</comment>
<dbReference type="PANTHER" id="PTHR43639:SF1">
    <property type="entry name" value="SHORT-CHAIN DEHYDROGENASE_REDUCTASE FAMILY PROTEIN"/>
    <property type="match status" value="1"/>
</dbReference>
<keyword evidence="5" id="KW-1185">Reference proteome</keyword>
<sequence>MRLQGKTVIVTGGGSGFGEGIAKTFAREGANVVVNDLNVNGPAAERVASEIALASSPKAAHGRAIAVQGDVTKREDWQKLHDAAIQDFGSVQIVVNNAGTTHRNKPVLEVTEAEFDRVYAVNVKSIYWSVEQFVLYFREQGGGAFINIASTAGVRPRPGLVWYNASKAAVIIASKALAVELGTDRIRVNCINPVMSETALLSEFMGMEDIGYAREPPQVPRDDSARKILDAAGRRQRRALLRLRRCRVHHRRRARRGRQTVCLNYRLARHAMGAARVLHRGFP</sequence>
<dbReference type="InterPro" id="IPR002347">
    <property type="entry name" value="SDR_fam"/>
</dbReference>
<organism evidence="4 5">
    <name type="scientific">Candidatus Paraburkholderia kirkii UZHbot1</name>
    <dbReference type="NCBI Taxonomy" id="1055526"/>
    <lineage>
        <taxon>Bacteria</taxon>
        <taxon>Pseudomonadati</taxon>
        <taxon>Pseudomonadota</taxon>
        <taxon>Betaproteobacteria</taxon>
        <taxon>Burkholderiales</taxon>
        <taxon>Burkholderiaceae</taxon>
        <taxon>Paraburkholderia</taxon>
    </lineage>
</organism>
<evidence type="ECO:0000256" key="3">
    <source>
        <dbReference type="RuleBase" id="RU000363"/>
    </source>
</evidence>
<evidence type="ECO:0000256" key="1">
    <source>
        <dbReference type="ARBA" id="ARBA00006484"/>
    </source>
</evidence>
<dbReference type="Gene3D" id="3.40.50.720">
    <property type="entry name" value="NAD(P)-binding Rossmann-like Domain"/>
    <property type="match status" value="1"/>
</dbReference>
<evidence type="ECO:0000313" key="4">
    <source>
        <dbReference type="EMBL" id="CCD39187.1"/>
    </source>
</evidence>
<evidence type="ECO:0000313" key="5">
    <source>
        <dbReference type="Proteomes" id="UP000003511"/>
    </source>
</evidence>
<dbReference type="STRING" id="1055526.BKIR_c43_2103"/>
<dbReference type="NCBIfam" id="NF005559">
    <property type="entry name" value="PRK07231.1"/>
    <property type="match status" value="1"/>
</dbReference>
<proteinExistence type="inferred from homology"/>
<accession>G4MDF8</accession>
<dbReference type="PRINTS" id="PR00080">
    <property type="entry name" value="SDRFAMILY"/>
</dbReference>
<dbReference type="Pfam" id="PF00106">
    <property type="entry name" value="adh_short"/>
    <property type="match status" value="1"/>
</dbReference>